<name>A0A934HTQ8_9RHOB</name>
<dbReference type="EMBL" id="JAEIJD010000006">
    <property type="protein sequence ID" value="MBI6630053.1"/>
    <property type="molecule type" value="Genomic_DNA"/>
</dbReference>
<evidence type="ECO:0000256" key="1">
    <source>
        <dbReference type="ARBA" id="ARBA00004370"/>
    </source>
</evidence>
<dbReference type="InterPro" id="IPR011250">
    <property type="entry name" value="OMP/PagP_B-barrel"/>
</dbReference>
<dbReference type="InterPro" id="IPR051692">
    <property type="entry name" value="OMP-like"/>
</dbReference>
<evidence type="ECO:0000313" key="8">
    <source>
        <dbReference type="Proteomes" id="UP000613255"/>
    </source>
</evidence>
<dbReference type="Pfam" id="PF13505">
    <property type="entry name" value="OMP_b-brl"/>
    <property type="match status" value="1"/>
</dbReference>
<evidence type="ECO:0000256" key="2">
    <source>
        <dbReference type="ARBA" id="ARBA00022729"/>
    </source>
</evidence>
<keyword evidence="8" id="KW-1185">Reference proteome</keyword>
<dbReference type="Proteomes" id="UP000613255">
    <property type="component" value="Unassembled WGS sequence"/>
</dbReference>
<dbReference type="PROSITE" id="PS51257">
    <property type="entry name" value="PROKAR_LIPOPROTEIN"/>
    <property type="match status" value="1"/>
</dbReference>
<evidence type="ECO:0000259" key="6">
    <source>
        <dbReference type="Pfam" id="PF13505"/>
    </source>
</evidence>
<feature type="chain" id="PRO_5036930288" evidence="5">
    <location>
        <begin position="35"/>
        <end position="252"/>
    </location>
</feature>
<dbReference type="GO" id="GO:0019867">
    <property type="term" value="C:outer membrane"/>
    <property type="evidence" value="ECO:0007669"/>
    <property type="project" value="InterPro"/>
</dbReference>
<evidence type="ECO:0000256" key="5">
    <source>
        <dbReference type="SAM" id="SignalP"/>
    </source>
</evidence>
<dbReference type="AlphaFoldDB" id="A0A934HTQ8"/>
<comment type="caution">
    <text evidence="7">The sequence shown here is derived from an EMBL/GenBank/DDBJ whole genome shotgun (WGS) entry which is preliminary data.</text>
</comment>
<accession>A0A934HTQ8</accession>
<keyword evidence="3" id="KW-0472">Membrane</keyword>
<gene>
    <name evidence="7" type="ORF">JAO82_09160</name>
</gene>
<feature type="signal peptide" evidence="5">
    <location>
        <begin position="1"/>
        <end position="34"/>
    </location>
</feature>
<dbReference type="PANTHER" id="PTHR34001">
    <property type="entry name" value="BLL7405 PROTEIN"/>
    <property type="match status" value="1"/>
</dbReference>
<protein>
    <submittedName>
        <fullName evidence="7">Porin family protein</fullName>
    </submittedName>
</protein>
<keyword evidence="2 5" id="KW-0732">Signal</keyword>
<dbReference type="PANTHER" id="PTHR34001:SF3">
    <property type="entry name" value="BLL7405 PROTEIN"/>
    <property type="match status" value="1"/>
</dbReference>
<dbReference type="NCBIfam" id="TIGR01414">
    <property type="entry name" value="autotrans_barl"/>
    <property type="match status" value="1"/>
</dbReference>
<evidence type="ECO:0000313" key="7">
    <source>
        <dbReference type="EMBL" id="MBI6630053.1"/>
    </source>
</evidence>
<comment type="subcellular location">
    <subcellularLocation>
        <location evidence="1">Membrane</location>
    </subcellularLocation>
</comment>
<dbReference type="Gene3D" id="2.40.160.20">
    <property type="match status" value="1"/>
</dbReference>
<dbReference type="SUPFAM" id="SSF56925">
    <property type="entry name" value="OMPA-like"/>
    <property type="match status" value="1"/>
</dbReference>
<evidence type="ECO:0000256" key="3">
    <source>
        <dbReference type="ARBA" id="ARBA00023136"/>
    </source>
</evidence>
<reference evidence="7" key="1">
    <citation type="submission" date="2020-12" db="EMBL/GenBank/DDBJ databases">
        <title>Pontibaca salina gen. nov., sp. nov., isolated from marine sediment.</title>
        <authorList>
            <person name="Bo J."/>
            <person name="Wang S."/>
            <person name="Song X."/>
            <person name="Du Z."/>
        </authorList>
    </citation>
    <scope>NUCLEOTIDE SEQUENCE</scope>
    <source>
        <strain evidence="7">S1109L</strain>
    </source>
</reference>
<feature type="domain" description="Outer membrane protein beta-barrel" evidence="6">
    <location>
        <begin position="47"/>
        <end position="252"/>
    </location>
</feature>
<sequence>MKPARYASSAIRNCLTAAGSVMAIACTLGGTAQAGNVEPVIVEPVVTAPANPNWEGFYLGGKVGYAFGGEDRVGFRDPSGTLVERSVGTLEYSGFNYGLRLGWRGQHNMAERAFVYGAELGYDRGNVKDSFSRGYSASVDTNHVLGLRLKSGFTNKSGNTLFYGILGYVRGDFDYAVNGTTGGDSIDLDTSFNTDGYSIGLGVEHMLNERWSVNAEWEYLEFDRRRLDDDSGDFTTATPKYNNLQLGVNFRF</sequence>
<dbReference type="RefSeq" id="WP_198686078.1">
    <property type="nucleotide sequence ID" value="NZ_JAEIJD010000006.1"/>
</dbReference>
<comment type="similarity">
    <text evidence="4">Belongs to the Omp25/RopB family.</text>
</comment>
<organism evidence="7 8">
    <name type="scientific">Pontibaca salina</name>
    <dbReference type="NCBI Taxonomy" id="2795731"/>
    <lineage>
        <taxon>Bacteria</taxon>
        <taxon>Pseudomonadati</taxon>
        <taxon>Pseudomonadota</taxon>
        <taxon>Alphaproteobacteria</taxon>
        <taxon>Rhodobacterales</taxon>
        <taxon>Roseobacteraceae</taxon>
        <taxon>Pontibaca</taxon>
    </lineage>
</organism>
<proteinExistence type="inferred from homology"/>
<dbReference type="InterPro" id="IPR027385">
    <property type="entry name" value="Beta-barrel_OMP"/>
</dbReference>
<evidence type="ECO:0000256" key="4">
    <source>
        <dbReference type="ARBA" id="ARBA00038306"/>
    </source>
</evidence>
<dbReference type="InterPro" id="IPR006315">
    <property type="entry name" value="OM_autotransptr_brl_dom"/>
</dbReference>